<keyword evidence="4" id="KW-0503">Monooxygenase</keyword>
<dbReference type="SUPFAM" id="SSF51412">
    <property type="entry name" value="Inosine monophosphate dehydrogenase (IMPDH)"/>
    <property type="match status" value="1"/>
</dbReference>
<evidence type="ECO:0000256" key="1">
    <source>
        <dbReference type="ARBA" id="ARBA00022630"/>
    </source>
</evidence>
<dbReference type="Gene3D" id="3.20.20.70">
    <property type="entry name" value="Aldolase class I"/>
    <property type="match status" value="1"/>
</dbReference>
<keyword evidence="3" id="KW-0560">Oxidoreductase</keyword>
<dbReference type="PANTHER" id="PTHR32332:SF33">
    <property type="entry name" value="NITRONATE MONOOXYGENASE DOMAIN-CONTAINING PROTEIN"/>
    <property type="match status" value="1"/>
</dbReference>
<proteinExistence type="predicted"/>
<name>A0A934R5N9_9BACT</name>
<reference evidence="4" key="1">
    <citation type="submission" date="2021-01" db="EMBL/GenBank/DDBJ databases">
        <title>Modified the classification status of verrucomicrobia.</title>
        <authorList>
            <person name="Feng X."/>
        </authorList>
    </citation>
    <scope>NUCLEOTIDE SEQUENCE</scope>
    <source>
        <strain evidence="4">KCTC 22201</strain>
    </source>
</reference>
<dbReference type="InterPro" id="IPR013785">
    <property type="entry name" value="Aldolase_TIM"/>
</dbReference>
<dbReference type="GO" id="GO:0018580">
    <property type="term" value="F:nitronate monooxygenase activity"/>
    <property type="evidence" value="ECO:0007669"/>
    <property type="project" value="InterPro"/>
</dbReference>
<organism evidence="4 5">
    <name type="scientific">Haloferula rosea</name>
    <dbReference type="NCBI Taxonomy" id="490093"/>
    <lineage>
        <taxon>Bacteria</taxon>
        <taxon>Pseudomonadati</taxon>
        <taxon>Verrucomicrobiota</taxon>
        <taxon>Verrucomicrobiia</taxon>
        <taxon>Verrucomicrobiales</taxon>
        <taxon>Verrucomicrobiaceae</taxon>
        <taxon>Haloferula</taxon>
    </lineage>
</organism>
<evidence type="ECO:0000313" key="4">
    <source>
        <dbReference type="EMBL" id="MBK1825764.1"/>
    </source>
</evidence>
<dbReference type="InterPro" id="IPR004136">
    <property type="entry name" value="NMO"/>
</dbReference>
<dbReference type="PANTHER" id="PTHR32332">
    <property type="entry name" value="2-NITROPROPANE DIOXYGENASE"/>
    <property type="match status" value="1"/>
</dbReference>
<keyword evidence="2" id="KW-0288">FMN</keyword>
<keyword evidence="1" id="KW-0285">Flavoprotein</keyword>
<dbReference type="AlphaFoldDB" id="A0A934R5N9"/>
<dbReference type="EMBL" id="JAENII010000001">
    <property type="protein sequence ID" value="MBK1825764.1"/>
    <property type="molecule type" value="Genomic_DNA"/>
</dbReference>
<sequence length="490" mass="51230">MSSHLPPATSLPEIIQGGMGVGVSSWQLAKAVSSIGQLGVVSGTMIDVVVARTLQLGDPGGHVRRALAAFPNPALTERFLKRYFIDGGKPEGAPFRPVPMSALPPSRASLEYSVLASFVTVWLAKEGHPGSVGINLLEKSQIPTLPLLYGAILAKVDYVLMGAGIPRQIPGLLDLLSANQPAEMRIDVTGATEPVTLSFDPLDVCGITDPTLKRPAFLAVVSSAVLAKTLHRKASGVVDGFVVEFPEAGGHNAPPRGGISLSESGEPIYGPRDAIDTSAFRKIGLPFWLAGGFGRAGKLREAQALGAAGIQVGTAFALSAESGFTPSLKSKIIDAIRTDELEIFTDPSASPTGFPFKVASVPETLSEDPIYQSRERVCDIGVLREPFAKPDGSIGFRCSGEPVDSYVAKGGDRQRSIGAKCLCNSLGATIGLGQERSGQPTEPALITLGDDLESIRDLLPDQGDSYTAKALVDHLLDGSVTSASCSPCHA</sequence>
<protein>
    <submittedName>
        <fullName evidence="4">Nitronate monooxygenase</fullName>
    </submittedName>
</protein>
<dbReference type="CDD" id="cd04730">
    <property type="entry name" value="NPD_like"/>
    <property type="match status" value="1"/>
</dbReference>
<dbReference type="Proteomes" id="UP000658278">
    <property type="component" value="Unassembled WGS sequence"/>
</dbReference>
<keyword evidence="5" id="KW-1185">Reference proteome</keyword>
<dbReference type="RefSeq" id="WP_200275753.1">
    <property type="nucleotide sequence ID" value="NZ_JAENII010000001.1"/>
</dbReference>
<evidence type="ECO:0000256" key="2">
    <source>
        <dbReference type="ARBA" id="ARBA00022643"/>
    </source>
</evidence>
<evidence type="ECO:0000256" key="3">
    <source>
        <dbReference type="ARBA" id="ARBA00023002"/>
    </source>
</evidence>
<accession>A0A934R5N9</accession>
<gene>
    <name evidence="4" type="ORF">JIN81_01930</name>
</gene>
<dbReference type="Pfam" id="PF03060">
    <property type="entry name" value="NMO"/>
    <property type="match status" value="1"/>
</dbReference>
<evidence type="ECO:0000313" key="5">
    <source>
        <dbReference type="Proteomes" id="UP000658278"/>
    </source>
</evidence>
<comment type="caution">
    <text evidence="4">The sequence shown here is derived from an EMBL/GenBank/DDBJ whole genome shotgun (WGS) entry which is preliminary data.</text>
</comment>